<evidence type="ECO:0000256" key="4">
    <source>
        <dbReference type="ARBA" id="ARBA00022777"/>
    </source>
</evidence>
<feature type="binding site" evidence="6">
    <location>
        <position position="591"/>
    </location>
    <ligand>
        <name>ATP</name>
        <dbReference type="ChEBI" id="CHEBI:30616"/>
    </ligand>
</feature>
<gene>
    <name evidence="12" type="primary">ppk1</name>
    <name evidence="6" type="synonym">ppk</name>
    <name evidence="12" type="ORF">GCM10023095_10450</name>
</gene>
<keyword evidence="2 6" id="KW-0808">Transferase</keyword>
<dbReference type="InterPro" id="IPR041108">
    <property type="entry name" value="PP_kinase_C_1"/>
</dbReference>
<keyword evidence="1 6" id="KW-0597">Phosphoprotein</keyword>
<evidence type="ECO:0000256" key="1">
    <source>
        <dbReference type="ARBA" id="ARBA00022553"/>
    </source>
</evidence>
<dbReference type="Pfam" id="PF13089">
    <property type="entry name" value="PP_kinase_N"/>
    <property type="match status" value="1"/>
</dbReference>
<dbReference type="Gene3D" id="1.20.58.310">
    <property type="entry name" value="Polyphosphate kinase N-terminal domain"/>
    <property type="match status" value="1"/>
</dbReference>
<dbReference type="CDD" id="cd09164">
    <property type="entry name" value="PLDc_EcPPK1_C1_like"/>
    <property type="match status" value="1"/>
</dbReference>
<dbReference type="GO" id="GO:0016301">
    <property type="term" value="F:kinase activity"/>
    <property type="evidence" value="ECO:0007669"/>
    <property type="project" value="UniProtKB-KW"/>
</dbReference>
<dbReference type="HAMAP" id="MF_00347">
    <property type="entry name" value="Polyphosphate_kinase"/>
    <property type="match status" value="1"/>
</dbReference>
<dbReference type="EC" id="2.7.4.1" evidence="6 7"/>
<dbReference type="InterPro" id="IPR024953">
    <property type="entry name" value="PP_kinase_middle"/>
</dbReference>
<dbReference type="PIRSF" id="PIRSF015589">
    <property type="entry name" value="PP_kinase"/>
    <property type="match status" value="1"/>
</dbReference>
<feature type="binding site" evidence="6">
    <location>
        <position position="467"/>
    </location>
    <ligand>
        <name>ATP</name>
        <dbReference type="ChEBI" id="CHEBI:30616"/>
    </ligand>
</feature>
<feature type="binding site" evidence="6">
    <location>
        <position position="404"/>
    </location>
    <ligand>
        <name>Mg(2+)</name>
        <dbReference type="ChEBI" id="CHEBI:18420"/>
    </ligand>
</feature>
<evidence type="ECO:0000256" key="7">
    <source>
        <dbReference type="RuleBase" id="RU003800"/>
    </source>
</evidence>
<dbReference type="NCBIfam" id="TIGR03705">
    <property type="entry name" value="poly_P_kin"/>
    <property type="match status" value="1"/>
</dbReference>
<dbReference type="CDD" id="cd09167">
    <property type="entry name" value="PLDc_EcPPK1_C2_like"/>
    <property type="match status" value="1"/>
</dbReference>
<dbReference type="Gene3D" id="3.30.1840.10">
    <property type="entry name" value="Polyphosphate kinase middle domain"/>
    <property type="match status" value="1"/>
</dbReference>
<reference evidence="13" key="1">
    <citation type="journal article" date="2019" name="Int. J. Syst. Evol. Microbiol.">
        <title>The Global Catalogue of Microorganisms (GCM) 10K type strain sequencing project: providing services to taxonomists for standard genome sequencing and annotation.</title>
        <authorList>
            <consortium name="The Broad Institute Genomics Platform"/>
            <consortium name="The Broad Institute Genome Sequencing Center for Infectious Disease"/>
            <person name="Wu L."/>
            <person name="Ma J."/>
        </authorList>
    </citation>
    <scope>NUCLEOTIDE SEQUENCE [LARGE SCALE GENOMIC DNA]</scope>
    <source>
        <strain evidence="13">JCM 32226</strain>
    </source>
</reference>
<evidence type="ECO:0000256" key="2">
    <source>
        <dbReference type="ARBA" id="ARBA00022679"/>
    </source>
</evidence>
<comment type="cofactor">
    <cofactor evidence="6">
        <name>Mg(2+)</name>
        <dbReference type="ChEBI" id="CHEBI:18420"/>
    </cofactor>
</comment>
<dbReference type="PANTHER" id="PTHR30218">
    <property type="entry name" value="POLYPHOSPHATE KINASE"/>
    <property type="match status" value="1"/>
</dbReference>
<evidence type="ECO:0000259" key="10">
    <source>
        <dbReference type="Pfam" id="PF13090"/>
    </source>
</evidence>
<keyword evidence="13" id="KW-1185">Reference proteome</keyword>
<feature type="binding site" evidence="6">
    <location>
        <position position="374"/>
    </location>
    <ligand>
        <name>Mg(2+)</name>
        <dbReference type="ChEBI" id="CHEBI:18420"/>
    </ligand>
</feature>
<dbReference type="Pfam" id="PF02503">
    <property type="entry name" value="PP_kinase"/>
    <property type="match status" value="1"/>
</dbReference>
<comment type="PTM">
    <text evidence="6 7">An intermediate of this reaction is the autophosphorylated ppk in which a phosphate is covalently linked to a histidine residue through a N-P bond.</text>
</comment>
<dbReference type="EMBL" id="BAABFC010000007">
    <property type="protein sequence ID" value="GAA4496078.1"/>
    <property type="molecule type" value="Genomic_DNA"/>
</dbReference>
<evidence type="ECO:0000256" key="6">
    <source>
        <dbReference type="HAMAP-Rule" id="MF_00347"/>
    </source>
</evidence>
<dbReference type="RefSeq" id="WP_345010771.1">
    <property type="nucleotide sequence ID" value="NZ_BAABFC010000007.1"/>
</dbReference>
<evidence type="ECO:0000259" key="11">
    <source>
        <dbReference type="Pfam" id="PF17941"/>
    </source>
</evidence>
<dbReference type="InterPro" id="IPR036830">
    <property type="entry name" value="PP_kinase_middle_dom_sf"/>
</dbReference>
<dbReference type="NCBIfam" id="NF003917">
    <property type="entry name" value="PRK05443.1-1"/>
    <property type="match status" value="1"/>
</dbReference>
<evidence type="ECO:0000313" key="12">
    <source>
        <dbReference type="EMBL" id="GAA4496078.1"/>
    </source>
</evidence>
<evidence type="ECO:0000259" key="9">
    <source>
        <dbReference type="Pfam" id="PF13089"/>
    </source>
</evidence>
<dbReference type="InterPro" id="IPR003414">
    <property type="entry name" value="PP_kinase"/>
</dbReference>
<sequence length="690" mass="79659">MSNDKQWIEKELSWLSFNERVLQEAQDKSVPLIERVRFLGIFSNNQDEFFKVRVAELKRRALIDTEHNEDNGNNELLAEVKAKVMRLGEVFDATYRELMLALARHNIFLINESQISERNQIWLRKFFQDKVLRHISPILLTKDSDPVAFLKDQYTYLAVMMKKDGQPNKYALIEVPTDKLPRFVPMPPDGSRRRKELIILDNIIRVCLDDIFAGFFEYDEIAAYSIKMTRDAEFDLSSQLDLSLLDKMSDGLKQRLTAMPVRFAYDREMPREMASFLSAKLGVSAYDSVLPGGRYHNFKDFIGFPNVGRSYLENPKLPALVSSRFSRRRNAFHAISEGDILLYYPYHKFQHFTELLRQASFDPAVSSIKINIYRVASQSRVIDSLIDAANNGKRVTVVVELQARFDEENNIRWAQRLTEAGVKVVFGLPTLKIHSKLCLITRHENGEAVRYAHIGTGNFNEKTAKIYTDFALFTRNAELAAEVEGVFDYIEHPYRRFKFNHLLVSPINMRRSLYSMIDNEISNAKAGLPAAITIKINNLVDKGMVSRLYAASQAGVKVRMILRGMCSLVPGVPGQSENIEVISIIDRYLEHPRVLVFHNNGNPRYFIGSADWMTRNLDHRIEVSTPVYDEALKQRIHTLLEIQFSDTTKARYIDAEASNRYVPRGNKRKIRSQIAIYDYLKRQEQQTDVQ</sequence>
<feature type="active site" description="Phosphohistidine intermediate" evidence="6">
    <location>
        <position position="434"/>
    </location>
</feature>
<dbReference type="Pfam" id="PF13090">
    <property type="entry name" value="PP_kinase_C"/>
    <property type="match status" value="1"/>
</dbReference>
<feature type="binding site" evidence="6">
    <location>
        <position position="45"/>
    </location>
    <ligand>
        <name>ATP</name>
        <dbReference type="ChEBI" id="CHEBI:30616"/>
    </ligand>
</feature>
<evidence type="ECO:0000256" key="5">
    <source>
        <dbReference type="ARBA" id="ARBA00022840"/>
    </source>
</evidence>
<dbReference type="Proteomes" id="UP001501321">
    <property type="component" value="Unassembled WGS sequence"/>
</dbReference>
<comment type="catalytic activity">
    <reaction evidence="6 7">
        <text>[phosphate](n) + ATP = [phosphate](n+1) + ADP</text>
        <dbReference type="Rhea" id="RHEA:19573"/>
        <dbReference type="Rhea" id="RHEA-COMP:9859"/>
        <dbReference type="Rhea" id="RHEA-COMP:14280"/>
        <dbReference type="ChEBI" id="CHEBI:16838"/>
        <dbReference type="ChEBI" id="CHEBI:30616"/>
        <dbReference type="ChEBI" id="CHEBI:456216"/>
        <dbReference type="EC" id="2.7.4.1"/>
    </reaction>
</comment>
<protein>
    <recommendedName>
        <fullName evidence="6 7">Polyphosphate kinase</fullName>
        <ecNumber evidence="6 7">2.7.4.1</ecNumber>
    </recommendedName>
    <alternativeName>
        <fullName evidence="6">ATP-polyphosphate phosphotransferase</fullName>
    </alternativeName>
    <alternativeName>
        <fullName evidence="6">Polyphosphoric acid kinase</fullName>
    </alternativeName>
</protein>
<comment type="caution">
    <text evidence="12">The sequence shown here is derived from an EMBL/GenBank/DDBJ whole genome shotgun (WGS) entry which is preliminary data.</text>
</comment>
<feature type="domain" description="Polyphosphate kinase N-terminal" evidence="9">
    <location>
        <begin position="8"/>
        <end position="109"/>
    </location>
</feature>
<dbReference type="Gene3D" id="3.30.870.10">
    <property type="entry name" value="Endonuclease Chain A"/>
    <property type="match status" value="2"/>
</dbReference>
<dbReference type="InterPro" id="IPR036832">
    <property type="entry name" value="PPK_N_dom_sf"/>
</dbReference>
<comment type="similarity">
    <text evidence="6 7">Belongs to the polyphosphate kinase 1 (PPK1) family.</text>
</comment>
<evidence type="ECO:0000256" key="3">
    <source>
        <dbReference type="ARBA" id="ARBA00022741"/>
    </source>
</evidence>
<dbReference type="SUPFAM" id="SSF140356">
    <property type="entry name" value="PPK N-terminal domain-like"/>
    <property type="match status" value="1"/>
</dbReference>
<organism evidence="12 13">
    <name type="scientific">Pseudaeromonas paramecii</name>
    <dbReference type="NCBI Taxonomy" id="2138166"/>
    <lineage>
        <taxon>Bacteria</taxon>
        <taxon>Pseudomonadati</taxon>
        <taxon>Pseudomonadota</taxon>
        <taxon>Gammaproteobacteria</taxon>
        <taxon>Aeromonadales</taxon>
        <taxon>Aeromonadaceae</taxon>
        <taxon>Pseudaeromonas</taxon>
    </lineage>
</organism>
<accession>A0ABP8Q2X8</accession>
<keyword evidence="6" id="KW-0479">Metal-binding</keyword>
<feature type="domain" description="Polyphosphate kinase C-terminal" evidence="10">
    <location>
        <begin position="502"/>
        <end position="673"/>
    </location>
</feature>
<evidence type="ECO:0000313" key="13">
    <source>
        <dbReference type="Proteomes" id="UP001501321"/>
    </source>
</evidence>
<dbReference type="InterPro" id="IPR025200">
    <property type="entry name" value="PPK_C_dom2"/>
</dbReference>
<evidence type="ECO:0000259" key="8">
    <source>
        <dbReference type="Pfam" id="PF02503"/>
    </source>
</evidence>
<dbReference type="SUPFAM" id="SSF56024">
    <property type="entry name" value="Phospholipase D/nuclease"/>
    <property type="match status" value="2"/>
</dbReference>
<comment type="function">
    <text evidence="6 7">Catalyzes the reversible transfer of the terminal phosphate of ATP to form a long-chain polyphosphate (polyP).</text>
</comment>
<feature type="binding site" evidence="6">
    <location>
        <position position="563"/>
    </location>
    <ligand>
        <name>ATP</name>
        <dbReference type="ChEBI" id="CHEBI:30616"/>
    </ligand>
</feature>
<dbReference type="InterPro" id="IPR025198">
    <property type="entry name" value="PPK_N_dom"/>
</dbReference>
<keyword evidence="5 6" id="KW-0067">ATP-binding</keyword>
<feature type="domain" description="Polyphosphate kinase middle" evidence="8">
    <location>
        <begin position="120"/>
        <end position="304"/>
    </location>
</feature>
<keyword evidence="4 6" id="KW-0418">Kinase</keyword>
<proteinExistence type="inferred from homology"/>
<dbReference type="Pfam" id="PF17941">
    <property type="entry name" value="PP_kinase_C_1"/>
    <property type="match status" value="1"/>
</dbReference>
<keyword evidence="3 6" id="KW-0547">Nucleotide-binding</keyword>
<keyword evidence="6" id="KW-0460">Magnesium</keyword>
<feature type="domain" description="Polyphosphate kinase C-terminal" evidence="11">
    <location>
        <begin position="331"/>
        <end position="494"/>
    </location>
</feature>
<name>A0ABP8Q2X8_9GAMM</name>
<dbReference type="PANTHER" id="PTHR30218:SF0">
    <property type="entry name" value="POLYPHOSPHATE KINASE"/>
    <property type="match status" value="1"/>
</dbReference>
<dbReference type="SUPFAM" id="SSF143724">
    <property type="entry name" value="PHP14-like"/>
    <property type="match status" value="1"/>
</dbReference>